<evidence type="ECO:0000256" key="1">
    <source>
        <dbReference type="ARBA" id="ARBA00022723"/>
    </source>
</evidence>
<dbReference type="Proteomes" id="UP000800035">
    <property type="component" value="Unassembled WGS sequence"/>
</dbReference>
<dbReference type="Pfam" id="PF01753">
    <property type="entry name" value="zf-MYND"/>
    <property type="match status" value="1"/>
</dbReference>
<keyword evidence="2 4" id="KW-0863">Zinc-finger</keyword>
<evidence type="ECO:0000259" key="5">
    <source>
        <dbReference type="PROSITE" id="PS50865"/>
    </source>
</evidence>
<dbReference type="OrthoDB" id="437457at2759"/>
<protein>
    <recommendedName>
        <fullName evidence="5">MYND-type domain-containing protein</fullName>
    </recommendedName>
</protein>
<evidence type="ECO:0000256" key="2">
    <source>
        <dbReference type="ARBA" id="ARBA00022771"/>
    </source>
</evidence>
<evidence type="ECO:0000313" key="7">
    <source>
        <dbReference type="Proteomes" id="UP000800035"/>
    </source>
</evidence>
<dbReference type="PROSITE" id="PS50865">
    <property type="entry name" value="ZF_MYND_2"/>
    <property type="match status" value="1"/>
</dbReference>
<dbReference type="EMBL" id="ML977008">
    <property type="protein sequence ID" value="KAF1952751.1"/>
    <property type="molecule type" value="Genomic_DNA"/>
</dbReference>
<keyword evidence="1" id="KW-0479">Metal-binding</keyword>
<accession>A0A6A5TJE5</accession>
<dbReference type="InterPro" id="IPR002893">
    <property type="entry name" value="Znf_MYND"/>
</dbReference>
<dbReference type="SUPFAM" id="SSF144232">
    <property type="entry name" value="HIT/MYND zinc finger-like"/>
    <property type="match status" value="1"/>
</dbReference>
<keyword evidence="7" id="KW-1185">Reference proteome</keyword>
<gene>
    <name evidence="6" type="ORF">CC80DRAFT_571470</name>
</gene>
<reference evidence="6" key="1">
    <citation type="journal article" date="2020" name="Stud. Mycol.">
        <title>101 Dothideomycetes genomes: a test case for predicting lifestyles and emergence of pathogens.</title>
        <authorList>
            <person name="Haridas S."/>
            <person name="Albert R."/>
            <person name="Binder M."/>
            <person name="Bloem J."/>
            <person name="Labutti K."/>
            <person name="Salamov A."/>
            <person name="Andreopoulos B."/>
            <person name="Baker S."/>
            <person name="Barry K."/>
            <person name="Bills G."/>
            <person name="Bluhm B."/>
            <person name="Cannon C."/>
            <person name="Castanera R."/>
            <person name="Culley D."/>
            <person name="Daum C."/>
            <person name="Ezra D."/>
            <person name="Gonzalez J."/>
            <person name="Henrissat B."/>
            <person name="Kuo A."/>
            <person name="Liang C."/>
            <person name="Lipzen A."/>
            <person name="Lutzoni F."/>
            <person name="Magnuson J."/>
            <person name="Mondo S."/>
            <person name="Nolan M."/>
            <person name="Ohm R."/>
            <person name="Pangilinan J."/>
            <person name="Park H.-J."/>
            <person name="Ramirez L."/>
            <person name="Alfaro M."/>
            <person name="Sun H."/>
            <person name="Tritt A."/>
            <person name="Yoshinaga Y."/>
            <person name="Zwiers L.-H."/>
            <person name="Turgeon B."/>
            <person name="Goodwin S."/>
            <person name="Spatafora J."/>
            <person name="Crous P."/>
            <person name="Grigoriev I."/>
        </authorList>
    </citation>
    <scope>NUCLEOTIDE SEQUENCE</scope>
    <source>
        <strain evidence="6">CBS 675.92</strain>
    </source>
</reference>
<evidence type="ECO:0000313" key="6">
    <source>
        <dbReference type="EMBL" id="KAF1952751.1"/>
    </source>
</evidence>
<dbReference type="AlphaFoldDB" id="A0A6A5TJE5"/>
<sequence length="391" mass="43852">MADPTSPLDASATPKCTKCDNPGTLQCSRCKTCYCSATCQKTDWHLHKLLCKSYSSFTHTARPSPKHFRAIYFAPSANEPQWVWLTLHPAGVPNKPGLYYPTNLDTLPESTYGTSKSANLRYFYKGNATSKALPLLPNKSLEKVQQGLSKVLNGPMLFFGQAVDLEVSDLNHCTKRIIQQYTNRVDGYASSANAVKEKNLVEGVRLNCTGDIDIAKQPRISSEYISKEQHDNVMTGAHDSFTIPISEVIGIPLIAHRIPRAAEYVLLWAYFASNKWLKTLDPPTYYQHVGSLIVMRKDKKPWHLHHQLALSQYLDSVLAEYPEDAAVWNLVRDLEAGSSELGGQLVKHAVRKKEFLCDRASAEGFKAYWETWKAREEHEGACLGTLSPYDI</sequence>
<keyword evidence="3" id="KW-0862">Zinc</keyword>
<name>A0A6A5TJE5_9PLEO</name>
<feature type="domain" description="MYND-type" evidence="5">
    <location>
        <begin position="16"/>
        <end position="51"/>
    </location>
</feature>
<evidence type="ECO:0000256" key="4">
    <source>
        <dbReference type="PROSITE-ProRule" id="PRU00134"/>
    </source>
</evidence>
<organism evidence="6 7">
    <name type="scientific">Byssothecium circinans</name>
    <dbReference type="NCBI Taxonomy" id="147558"/>
    <lineage>
        <taxon>Eukaryota</taxon>
        <taxon>Fungi</taxon>
        <taxon>Dikarya</taxon>
        <taxon>Ascomycota</taxon>
        <taxon>Pezizomycotina</taxon>
        <taxon>Dothideomycetes</taxon>
        <taxon>Pleosporomycetidae</taxon>
        <taxon>Pleosporales</taxon>
        <taxon>Massarineae</taxon>
        <taxon>Massarinaceae</taxon>
        <taxon>Byssothecium</taxon>
    </lineage>
</organism>
<evidence type="ECO:0000256" key="3">
    <source>
        <dbReference type="ARBA" id="ARBA00022833"/>
    </source>
</evidence>
<dbReference type="Gene3D" id="6.10.140.2220">
    <property type="match status" value="1"/>
</dbReference>
<proteinExistence type="predicted"/>
<dbReference type="GO" id="GO:0008270">
    <property type="term" value="F:zinc ion binding"/>
    <property type="evidence" value="ECO:0007669"/>
    <property type="project" value="UniProtKB-KW"/>
</dbReference>